<comment type="caution">
    <text evidence="1">The sequence shown here is derived from an EMBL/GenBank/DDBJ whole genome shotgun (WGS) entry which is preliminary data.</text>
</comment>
<dbReference type="OrthoDB" id="548795at2759"/>
<evidence type="ECO:0000313" key="2">
    <source>
        <dbReference type="Proteomes" id="UP000717585"/>
    </source>
</evidence>
<dbReference type="Proteomes" id="UP000717585">
    <property type="component" value="Unassembled WGS sequence"/>
</dbReference>
<proteinExistence type="predicted"/>
<accession>A0A8J6BDH5</accession>
<organism evidence="1 2">
    <name type="scientific">Carpediemonas membranifera</name>
    <dbReference type="NCBI Taxonomy" id="201153"/>
    <lineage>
        <taxon>Eukaryota</taxon>
        <taxon>Metamonada</taxon>
        <taxon>Carpediemonas-like organisms</taxon>
        <taxon>Carpediemonas</taxon>
    </lineage>
</organism>
<dbReference type="EMBL" id="JAHDYR010000012">
    <property type="protein sequence ID" value="KAG9395217.1"/>
    <property type="molecule type" value="Genomic_DNA"/>
</dbReference>
<name>A0A8J6BDH5_9EUKA</name>
<protein>
    <submittedName>
        <fullName evidence="1">Uncharacterized protein</fullName>
    </submittedName>
</protein>
<reference evidence="1" key="1">
    <citation type="submission" date="2021-05" db="EMBL/GenBank/DDBJ databases">
        <title>A free-living protist that lacks canonical eukaryotic 1 DNA replication and segregation systems.</title>
        <authorList>
            <person name="Salas-Leiva D.E."/>
            <person name="Tromer E.C."/>
            <person name="Curtis B.A."/>
            <person name="Jerlstrom-Hultqvist J."/>
            <person name="Kolisko M."/>
            <person name="Yi Z."/>
            <person name="Salas-Leiva J.S."/>
            <person name="Gallot-Lavallee L."/>
            <person name="Kops G.J.P.L."/>
            <person name="Archibald J.M."/>
            <person name="Simpson A.G.B."/>
            <person name="Roger A.J."/>
        </authorList>
    </citation>
    <scope>NUCLEOTIDE SEQUENCE</scope>
    <source>
        <strain evidence="1">BICM</strain>
    </source>
</reference>
<dbReference type="AlphaFoldDB" id="A0A8J6BDH5"/>
<sequence>MEKTTEATTNQPDGSSRTENKLTSIYERFIQVQEGEDIPFINRVIFIGHILSNEKVDPEHFLKVPLPRELNGVIIVDQKFVVGIVESEISKAMIVPRALHALAHGEKPVVGNVTILANIDDAVPSFRGSLVCAPATLHSSGAPDVATQSIHQLISSVAKDVFSFGEKVCADGPADASKISHGHHLLPAVEACERIVDTAGPMTLDMWMDLAAPLKLELESERVWV</sequence>
<gene>
    <name evidence="1" type="ORF">J8273_0437</name>
</gene>
<evidence type="ECO:0000313" key="1">
    <source>
        <dbReference type="EMBL" id="KAG9395217.1"/>
    </source>
</evidence>
<keyword evidence="2" id="KW-1185">Reference proteome</keyword>